<protein>
    <submittedName>
        <fullName evidence="2">Uncharacterized mitochondrial protein AtMg00810-like</fullName>
    </submittedName>
</protein>
<gene>
    <name evidence="2" type="ORF">Tci_064898</name>
</gene>
<accession>A0A6L2P386</accession>
<reference evidence="2" key="1">
    <citation type="journal article" date="2019" name="Sci. Rep.">
        <title>Draft genome of Tanacetum cinerariifolium, the natural source of mosquito coil.</title>
        <authorList>
            <person name="Yamashiro T."/>
            <person name="Shiraishi A."/>
            <person name="Satake H."/>
            <person name="Nakayama K."/>
        </authorList>
    </citation>
    <scope>NUCLEOTIDE SEQUENCE</scope>
</reference>
<feature type="transmembrane region" description="Helical" evidence="1">
    <location>
        <begin position="346"/>
        <end position="369"/>
    </location>
</feature>
<dbReference type="PANTHER" id="PTHR11439:SF463">
    <property type="entry name" value="REVERSE TRANSCRIPTASE TY1_COPIA-TYPE DOMAIN-CONTAINING PROTEIN"/>
    <property type="match status" value="1"/>
</dbReference>
<evidence type="ECO:0000313" key="2">
    <source>
        <dbReference type="EMBL" id="GEU92920.1"/>
    </source>
</evidence>
<keyword evidence="1" id="KW-1133">Transmembrane helix</keyword>
<name>A0A6L2P386_TANCI</name>
<proteinExistence type="predicted"/>
<keyword evidence="1" id="KW-0472">Membrane</keyword>
<comment type="caution">
    <text evidence="2">The sequence shown here is derived from an EMBL/GenBank/DDBJ whole genome shotgun (WGS) entry which is preliminary data.</text>
</comment>
<evidence type="ECO:0000256" key="1">
    <source>
        <dbReference type="SAM" id="Phobius"/>
    </source>
</evidence>
<feature type="transmembrane region" description="Helical" evidence="1">
    <location>
        <begin position="302"/>
        <end position="325"/>
    </location>
</feature>
<keyword evidence="1" id="KW-0812">Transmembrane</keyword>
<dbReference type="EMBL" id="BKCJ010010739">
    <property type="protein sequence ID" value="GEU92920.1"/>
    <property type="molecule type" value="Genomic_DNA"/>
</dbReference>
<sequence>MMGKISFFLGPQIYQSPGGIFIHQSKYALESLKKYGFESYDPVDTPMVEKSKLDEDKEGKLVDPSHYCGMIGTLLYLTASRLDLQFSICMCARYQARPTKKHLHAVKRIFRYLRGTVNRGLWYPKDSLTALTVFADANHTGCQDTRRSTSGCQSALDPRKTILSTAHAKIDVCKRKITLRVEEEKIIFKSIKHASSLIKRVYMLSLRERMELDLEARLMGETLMLNKSLDHFFGDYIELNDLNVSLELRRYQVDDLMLIIEKCKVIKEFRDRNDARMFSKIFGYHSDCDNDKKICIDCALNLKFSCMIGFEFLHANSFPILYVNVLSKKFYNSIRKEKLEYKENNVVGALMNIPIFVGSFSILIDFAILEDMDTYHDKGMGDVIFGEPFLREVRINARRFEGMIPIYNGNEEVTYQMARSHPRFKHHTNEQFNKILPLLNMSKEDMMNEISCSYQKLKSFYNGVLNLGPEYARDAKMEEWLIRDHISMHEIE</sequence>
<dbReference type="PANTHER" id="PTHR11439">
    <property type="entry name" value="GAG-POL-RELATED RETROTRANSPOSON"/>
    <property type="match status" value="1"/>
</dbReference>
<organism evidence="2">
    <name type="scientific">Tanacetum cinerariifolium</name>
    <name type="common">Dalmatian daisy</name>
    <name type="synonym">Chrysanthemum cinerariifolium</name>
    <dbReference type="NCBI Taxonomy" id="118510"/>
    <lineage>
        <taxon>Eukaryota</taxon>
        <taxon>Viridiplantae</taxon>
        <taxon>Streptophyta</taxon>
        <taxon>Embryophyta</taxon>
        <taxon>Tracheophyta</taxon>
        <taxon>Spermatophyta</taxon>
        <taxon>Magnoliopsida</taxon>
        <taxon>eudicotyledons</taxon>
        <taxon>Gunneridae</taxon>
        <taxon>Pentapetalae</taxon>
        <taxon>asterids</taxon>
        <taxon>campanulids</taxon>
        <taxon>Asterales</taxon>
        <taxon>Asteraceae</taxon>
        <taxon>Asteroideae</taxon>
        <taxon>Anthemideae</taxon>
        <taxon>Anthemidinae</taxon>
        <taxon>Tanacetum</taxon>
    </lineage>
</organism>
<dbReference type="AlphaFoldDB" id="A0A6L2P386"/>